<evidence type="ECO:0000256" key="1">
    <source>
        <dbReference type="ARBA" id="ARBA00004571"/>
    </source>
</evidence>
<dbReference type="Pfam" id="PF07715">
    <property type="entry name" value="Plug"/>
    <property type="match status" value="1"/>
</dbReference>
<keyword evidence="8 11" id="KW-0472">Membrane</keyword>
<dbReference type="AlphaFoldDB" id="A0A285PF71"/>
<dbReference type="InterPro" id="IPR039426">
    <property type="entry name" value="TonB-dep_rcpt-like"/>
</dbReference>
<dbReference type="GO" id="GO:0015344">
    <property type="term" value="F:siderophore uptake transmembrane transporter activity"/>
    <property type="evidence" value="ECO:0007669"/>
    <property type="project" value="TreeGrafter"/>
</dbReference>
<dbReference type="InterPro" id="IPR000531">
    <property type="entry name" value="Beta-barrel_TonB"/>
</dbReference>
<feature type="short sequence motif" description="TonB box" evidence="12">
    <location>
        <begin position="51"/>
        <end position="57"/>
    </location>
</feature>
<evidence type="ECO:0000256" key="8">
    <source>
        <dbReference type="ARBA" id="ARBA00023136"/>
    </source>
</evidence>
<evidence type="ECO:0000256" key="5">
    <source>
        <dbReference type="ARBA" id="ARBA00022692"/>
    </source>
</evidence>
<evidence type="ECO:0000256" key="10">
    <source>
        <dbReference type="ARBA" id="ARBA00023237"/>
    </source>
</evidence>
<keyword evidence="3 11" id="KW-0813">Transport</keyword>
<organism evidence="18 19">
    <name type="scientific">Cohaesibacter gelatinilyticus</name>
    <dbReference type="NCBI Taxonomy" id="372072"/>
    <lineage>
        <taxon>Bacteria</taxon>
        <taxon>Pseudomonadati</taxon>
        <taxon>Pseudomonadota</taxon>
        <taxon>Alphaproteobacteria</taxon>
        <taxon>Hyphomicrobiales</taxon>
        <taxon>Cohaesibacteraceae</taxon>
    </lineage>
</organism>
<dbReference type="SUPFAM" id="SSF56935">
    <property type="entry name" value="Porins"/>
    <property type="match status" value="1"/>
</dbReference>
<keyword evidence="6 15" id="KW-0732">Signal</keyword>
<dbReference type="InterPro" id="IPR010917">
    <property type="entry name" value="TonB_rcpt_CS"/>
</dbReference>
<feature type="domain" description="TonB-dependent receptor-like beta-barrel" evidence="16">
    <location>
        <begin position="242"/>
        <end position="636"/>
    </location>
</feature>
<dbReference type="InterPro" id="IPR036942">
    <property type="entry name" value="Beta-barrel_TonB_sf"/>
</dbReference>
<dbReference type="PROSITE" id="PS52016">
    <property type="entry name" value="TONB_DEPENDENT_REC_3"/>
    <property type="match status" value="1"/>
</dbReference>
<evidence type="ECO:0000256" key="15">
    <source>
        <dbReference type="SAM" id="SignalP"/>
    </source>
</evidence>
<keyword evidence="19" id="KW-1185">Reference proteome</keyword>
<evidence type="ECO:0000256" key="6">
    <source>
        <dbReference type="ARBA" id="ARBA00022729"/>
    </source>
</evidence>
<dbReference type="GO" id="GO:0009279">
    <property type="term" value="C:cell outer membrane"/>
    <property type="evidence" value="ECO:0007669"/>
    <property type="project" value="UniProtKB-SubCell"/>
</dbReference>
<evidence type="ECO:0000256" key="14">
    <source>
        <dbReference type="RuleBase" id="RU003357"/>
    </source>
</evidence>
<feature type="short sequence motif" description="TonB C-terminal box" evidence="13">
    <location>
        <begin position="655"/>
        <end position="672"/>
    </location>
</feature>
<gene>
    <name evidence="18" type="ORF">SAMN06265368_3462</name>
</gene>
<protein>
    <submittedName>
        <fullName evidence="18">Hemoglobin/transferrin/lactoferrin receptor protein</fullName>
    </submittedName>
</protein>
<dbReference type="InterPro" id="IPR010916">
    <property type="entry name" value="TonB_box_CS"/>
</dbReference>
<evidence type="ECO:0000256" key="13">
    <source>
        <dbReference type="PROSITE-ProRule" id="PRU10144"/>
    </source>
</evidence>
<sequence length="672" mass="72410">MGMNKAHWLCSVATASLLLIHTSGAGLAQEAEAPGMQDQVAEEIGSEALETIVVVGNYNGDRFAEAADRNTSIYISETAVQAAETGDLKDLFAEEASVTVGGGIPIAQKIYVNGVDMLNLNVTIDGAMQNNRSFHHVTANSIDPGLLKAVRVDAGVAAADSGPNAIAGSVAFETKDALDLLEDGQTAGGKVILSADSNSKTFSESLTLYGRQGGFDFLGYAKNAKGEEYTTGDDWKIPGTAADLQSLMLKAGFTTESNNRFEAAAQILRDSSLRPYRANFGALPSKPTQTVRLYDSIRKNFSFNFYTDAPTDFWDPEVNLGFSENEIAVPVPYGSKGVSNTLNGKVANSFHFADVNTVTTGFDFYKKGSTYSGPSVENEEESLNIGAFAQVRLQPIDPLKLSFGTRFDAQKFEGVAGQKFDVSGLSGNASAAYEIVDGLILKAGYANVFGGIALEDNYTFEKAWNYTGLKPARSQNVTAGFEAKKWNFTLSGEVYQTDVKNARSSVYNYKTKVMTRNNVDFVTQGFNVGLGYNWQNGFAKLTYSNNSVKVDNIKSDSYTALDLAAPLGQVIAFNIAHTFQPYNLTVGGNIDAALDYDTGSTGSSKDLEGYTVVNLFAEYEPEQVKGLSLRLAANNIFDKDYADRGTYGGDYNSVTELSEPGRSFLATVKYKF</sequence>
<dbReference type="PROSITE" id="PS01156">
    <property type="entry name" value="TONB_DEPENDENT_REC_2"/>
    <property type="match status" value="1"/>
</dbReference>
<dbReference type="EMBL" id="OBEL01000004">
    <property type="protein sequence ID" value="SNZ20359.1"/>
    <property type="molecule type" value="Genomic_DNA"/>
</dbReference>
<evidence type="ECO:0000313" key="18">
    <source>
        <dbReference type="EMBL" id="SNZ20359.1"/>
    </source>
</evidence>
<dbReference type="Proteomes" id="UP000219439">
    <property type="component" value="Unassembled WGS sequence"/>
</dbReference>
<evidence type="ECO:0000313" key="19">
    <source>
        <dbReference type="Proteomes" id="UP000219439"/>
    </source>
</evidence>
<evidence type="ECO:0000256" key="12">
    <source>
        <dbReference type="PROSITE-ProRule" id="PRU10143"/>
    </source>
</evidence>
<evidence type="ECO:0000256" key="4">
    <source>
        <dbReference type="ARBA" id="ARBA00022452"/>
    </source>
</evidence>
<feature type="signal peptide" evidence="15">
    <location>
        <begin position="1"/>
        <end position="28"/>
    </location>
</feature>
<keyword evidence="10 11" id="KW-0998">Cell outer membrane</keyword>
<dbReference type="GO" id="GO:0044718">
    <property type="term" value="P:siderophore transmembrane transport"/>
    <property type="evidence" value="ECO:0007669"/>
    <property type="project" value="TreeGrafter"/>
</dbReference>
<keyword evidence="7 12" id="KW-0798">TonB box</keyword>
<evidence type="ECO:0000256" key="9">
    <source>
        <dbReference type="ARBA" id="ARBA00023170"/>
    </source>
</evidence>
<dbReference type="PROSITE" id="PS00430">
    <property type="entry name" value="TONB_DEPENDENT_REC_1"/>
    <property type="match status" value="1"/>
</dbReference>
<evidence type="ECO:0000256" key="3">
    <source>
        <dbReference type="ARBA" id="ARBA00022448"/>
    </source>
</evidence>
<feature type="domain" description="TonB-dependent receptor plug" evidence="17">
    <location>
        <begin position="75"/>
        <end position="168"/>
    </location>
</feature>
<dbReference type="InterPro" id="IPR037066">
    <property type="entry name" value="Plug_dom_sf"/>
</dbReference>
<dbReference type="PANTHER" id="PTHR30069:SF41">
    <property type="entry name" value="HEME_HEMOPEXIN UTILIZATION PROTEIN C"/>
    <property type="match status" value="1"/>
</dbReference>
<evidence type="ECO:0000259" key="17">
    <source>
        <dbReference type="Pfam" id="PF07715"/>
    </source>
</evidence>
<reference evidence="18 19" key="1">
    <citation type="submission" date="2017-09" db="EMBL/GenBank/DDBJ databases">
        <authorList>
            <person name="Ehlers B."/>
            <person name="Leendertz F.H."/>
        </authorList>
    </citation>
    <scope>NUCLEOTIDE SEQUENCE [LARGE SCALE GENOMIC DNA]</scope>
    <source>
        <strain evidence="18 19">DSM 18289</strain>
    </source>
</reference>
<evidence type="ECO:0000256" key="2">
    <source>
        <dbReference type="ARBA" id="ARBA00009810"/>
    </source>
</evidence>
<name>A0A285PF71_9HYPH</name>
<evidence type="ECO:0000259" key="16">
    <source>
        <dbReference type="Pfam" id="PF00593"/>
    </source>
</evidence>
<comment type="similarity">
    <text evidence="2 11 14">Belongs to the TonB-dependent receptor family.</text>
</comment>
<dbReference type="Gene3D" id="2.170.130.10">
    <property type="entry name" value="TonB-dependent receptor, plug domain"/>
    <property type="match status" value="1"/>
</dbReference>
<dbReference type="InterPro" id="IPR012910">
    <property type="entry name" value="Plug_dom"/>
</dbReference>
<evidence type="ECO:0000256" key="7">
    <source>
        <dbReference type="ARBA" id="ARBA00023077"/>
    </source>
</evidence>
<keyword evidence="5 11" id="KW-0812">Transmembrane</keyword>
<feature type="chain" id="PRO_5013261703" evidence="15">
    <location>
        <begin position="29"/>
        <end position="672"/>
    </location>
</feature>
<dbReference type="Gene3D" id="2.40.170.20">
    <property type="entry name" value="TonB-dependent receptor, beta-barrel domain"/>
    <property type="match status" value="1"/>
</dbReference>
<accession>A0A285PF71</accession>
<comment type="subcellular location">
    <subcellularLocation>
        <location evidence="1 11">Cell outer membrane</location>
        <topology evidence="1 11">Multi-pass membrane protein</topology>
    </subcellularLocation>
</comment>
<keyword evidence="9 18" id="KW-0675">Receptor</keyword>
<dbReference type="PANTHER" id="PTHR30069">
    <property type="entry name" value="TONB-DEPENDENT OUTER MEMBRANE RECEPTOR"/>
    <property type="match status" value="1"/>
</dbReference>
<evidence type="ECO:0000256" key="11">
    <source>
        <dbReference type="PROSITE-ProRule" id="PRU01360"/>
    </source>
</evidence>
<keyword evidence="4 11" id="KW-1134">Transmembrane beta strand</keyword>
<dbReference type="Pfam" id="PF00593">
    <property type="entry name" value="TonB_dep_Rec_b-barrel"/>
    <property type="match status" value="1"/>
</dbReference>
<dbReference type="RefSeq" id="WP_210200917.1">
    <property type="nucleotide sequence ID" value="NZ_OBEL01000004.1"/>
</dbReference>
<proteinExistence type="inferred from homology"/>